<dbReference type="KEGG" id="vg:18500916"/>
<dbReference type="OrthoDB" id="9090at10239"/>
<dbReference type="Proteomes" id="UP000204235">
    <property type="component" value="Segment"/>
</dbReference>
<reference evidence="1 2" key="1">
    <citation type="journal article" date="2014" name="FEMS Microbiol. Lett.">
        <title>The genome of the Erwinia amylovora phage PhiEaH1 reveals greater diversity and broadens the applicability of phages for the treatment of fire blight.</title>
        <authorList>
            <person name="Meczker K."/>
            <person name="Domotor D."/>
            <person name="Vass J."/>
            <person name="Rakhely G."/>
            <person name="Schneider G."/>
            <person name="Kovacs T."/>
        </authorList>
    </citation>
    <scope>NUCLEOTIDE SEQUENCE [LARGE SCALE GENOMIC DNA]</scope>
</reference>
<organism evidence="1 2">
    <name type="scientific">Erwinia phage PhiEaH1</name>
    <dbReference type="NCBI Taxonomy" id="1401669"/>
    <lineage>
        <taxon>Viruses</taxon>
        <taxon>Duplodnaviria</taxon>
        <taxon>Heunggongvirae</taxon>
        <taxon>Uroviricota</taxon>
        <taxon>Caudoviricetes</taxon>
        <taxon>Chimalliviridae</taxon>
        <taxon>Iapetusvirus</taxon>
        <taxon>Iapetusvirus EaH1</taxon>
    </lineage>
</organism>
<keyword evidence="2" id="KW-1185">Reference proteome</keyword>
<proteinExistence type="predicted"/>
<name>W8D0E7_9CAUD</name>
<evidence type="ECO:0000313" key="2">
    <source>
        <dbReference type="Proteomes" id="UP000204235"/>
    </source>
</evidence>
<dbReference type="RefSeq" id="YP_009010069.1">
    <property type="nucleotide sequence ID" value="NC_023610.1"/>
</dbReference>
<dbReference type="GeneID" id="18500916"/>
<dbReference type="EMBL" id="KF623294">
    <property type="protein sequence ID" value="AGX01738.1"/>
    <property type="molecule type" value="Genomic_DNA"/>
</dbReference>
<accession>W8D0E7</accession>
<evidence type="ECO:0000313" key="1">
    <source>
        <dbReference type="EMBL" id="AGX01738.1"/>
    </source>
</evidence>
<protein>
    <submittedName>
        <fullName evidence="1">Uncharacterized protein</fullName>
    </submittedName>
</protein>
<sequence>MAADPYDILAKRATGELPLSIGTSMAIEALKEPAVYEKYDTLWINIRTLWRNIYDAIEREDRERMIKPPSPAQMDAHYRQICKAMADTMKEELQQIRGFLDGKLKGVRVYHLGYKDLAKKYPMAILRVPTTPLQQQYADLMERTLDYVLMEDADTLIEQDKGSELRGEQTKSLIITHCPVDLLSRTKFNQLRLLESHTGAIKSKSQWSTKLTEGKEMKIVPFNYFTIQVFGDGGVHFNRWAIKARRELLEVATSAKWTPVTTMEKIKYNLKGMKDQFLAKQLQRLL</sequence>